<comment type="catalytic activity">
    <reaction evidence="17">
        <text>S-sulfanyl-L-cysteine + tRNA(Cys) + ATP = (S)-sulfanyl-L-cysteinyl-tRNA(Cys) + AMP + diphosphate</text>
        <dbReference type="Rhea" id="RHEA:78647"/>
        <dbReference type="Rhea" id="RHEA-COMP:9661"/>
        <dbReference type="Rhea" id="RHEA-COMP:19119"/>
        <dbReference type="ChEBI" id="CHEBI:30616"/>
        <dbReference type="ChEBI" id="CHEBI:33019"/>
        <dbReference type="ChEBI" id="CHEBI:58591"/>
        <dbReference type="ChEBI" id="CHEBI:78442"/>
        <dbReference type="ChEBI" id="CHEBI:229520"/>
        <dbReference type="ChEBI" id="CHEBI:456215"/>
    </reaction>
    <physiologicalReaction direction="left-to-right" evidence="17">
        <dbReference type="Rhea" id="RHEA:78648"/>
    </physiologicalReaction>
</comment>
<keyword evidence="4 21" id="KW-0436">Ligase</keyword>
<dbReference type="InterPro" id="IPR014729">
    <property type="entry name" value="Rossmann-like_a/b/a_fold"/>
</dbReference>
<dbReference type="CTD" id="36563"/>
<keyword evidence="6" id="KW-0547">Nucleotide-binding</keyword>
<evidence type="ECO:0000256" key="4">
    <source>
        <dbReference type="ARBA" id="ARBA00022598"/>
    </source>
</evidence>
<proteinExistence type="inferred from homology"/>
<evidence type="ECO:0000256" key="11">
    <source>
        <dbReference type="ARBA" id="ARBA00031499"/>
    </source>
</evidence>
<dbReference type="SUPFAM" id="SSF47323">
    <property type="entry name" value="Anticodon-binding domain of a subclass of class I aminoacyl-tRNA synthetases"/>
    <property type="match status" value="1"/>
</dbReference>
<comment type="similarity">
    <text evidence="2">Belongs to the class-I aminoacyl-tRNA synthetase family.</text>
</comment>
<evidence type="ECO:0000256" key="8">
    <source>
        <dbReference type="ARBA" id="ARBA00022840"/>
    </source>
</evidence>
<evidence type="ECO:0000256" key="18">
    <source>
        <dbReference type="ARBA" id="ARBA00049046"/>
    </source>
</evidence>
<evidence type="ECO:0000259" key="19">
    <source>
        <dbReference type="Pfam" id="PF01406"/>
    </source>
</evidence>
<keyword evidence="10" id="KW-0030">Aminoacyl-tRNA synthetase</keyword>
<evidence type="ECO:0000256" key="13">
    <source>
        <dbReference type="ARBA" id="ARBA00045476"/>
    </source>
</evidence>
<organism evidence="20 21">
    <name type="scientific">Cephus cinctus</name>
    <name type="common">Wheat stem sawfly</name>
    <dbReference type="NCBI Taxonomy" id="211228"/>
    <lineage>
        <taxon>Eukaryota</taxon>
        <taxon>Metazoa</taxon>
        <taxon>Ecdysozoa</taxon>
        <taxon>Arthropoda</taxon>
        <taxon>Hexapoda</taxon>
        <taxon>Insecta</taxon>
        <taxon>Pterygota</taxon>
        <taxon>Neoptera</taxon>
        <taxon>Endopterygota</taxon>
        <taxon>Hymenoptera</taxon>
        <taxon>Cephoidea</taxon>
        <taxon>Cephidae</taxon>
        <taxon>Cephus</taxon>
    </lineage>
</organism>
<dbReference type="InterPro" id="IPR009080">
    <property type="entry name" value="tRNAsynth_Ia_anticodon-bd"/>
</dbReference>
<sequence>MNCMGNMKYLKNNLFPVWKRFFDVQSKKKQQLRWIEPGGFKTNVSVYNSVTKCKVPLILKNENSCTWYMCGPTVYDSAHIGHACTYVKFDIIQRILTEYFNIHPIVIMSITDIDDKIIKRSIESGKSWKELTRFYEEEFFEDMQSLNVSKPYMFCRVSEYIPHIIKFVDNIVSKDGAYVTKDGSVYFDTAKWHTYGKLNKPMPNESHPEKKSSLDFALWKAVKAGEPSWESPWGHGRPGWHIECSTIASTIFGNTIDIHSGGIDLAFPHHENEEAQSCCHYDIEQWVNYWLHSGHLHLHGDTKMSKSLKNTVSIRELFNKYTANQFRMFCLLSHYRNGVEFSDITMQIAVSTLKKFESFISDCDNFVADKLCTGDIDESLLLQCLSETKHRVQSAVADDFNTPSAIHELLNLISLGNKMLHLPKDPSKSHSKSSIAVVSNYIIFVLLKFGISYSVKSDANDHKLKSVIEELVNFRSSVRIRALEQGVKDKVLLTACDTVRKNLLIHGIEVKDYKKTSTWNILREVKMMEN</sequence>
<dbReference type="KEGG" id="ccin:107275001"/>
<dbReference type="SUPFAM" id="SSF52374">
    <property type="entry name" value="Nucleotidylyl transferase"/>
    <property type="match status" value="1"/>
</dbReference>
<dbReference type="EC" id="6.1.1.16" evidence="3"/>
<dbReference type="NCBIfam" id="TIGR00435">
    <property type="entry name" value="cysS"/>
    <property type="match status" value="1"/>
</dbReference>
<name>A0AAJ7CGD0_CEPCN</name>
<keyword evidence="7" id="KW-0862">Zinc</keyword>
<gene>
    <name evidence="21" type="primary">LOC107275001</name>
</gene>
<evidence type="ECO:0000256" key="15">
    <source>
        <dbReference type="ARBA" id="ARBA00047548"/>
    </source>
</evidence>
<keyword evidence="9" id="KW-0648">Protein biosynthesis</keyword>
<evidence type="ECO:0000256" key="9">
    <source>
        <dbReference type="ARBA" id="ARBA00022917"/>
    </source>
</evidence>
<dbReference type="GO" id="GO:0004817">
    <property type="term" value="F:cysteine-tRNA ligase activity"/>
    <property type="evidence" value="ECO:0007669"/>
    <property type="project" value="UniProtKB-EC"/>
</dbReference>
<dbReference type="InterPro" id="IPR024909">
    <property type="entry name" value="Cys-tRNA/MSH_ligase"/>
</dbReference>
<evidence type="ECO:0000256" key="16">
    <source>
        <dbReference type="ARBA" id="ARBA00047731"/>
    </source>
</evidence>
<comment type="catalytic activity">
    <reaction evidence="16">
        <text>S-sulfanyl-L-cysteine + L-cysteine = S-disulfanyl-L-cysteine + L-alanine</text>
        <dbReference type="Rhea" id="RHEA:78627"/>
        <dbReference type="ChEBI" id="CHEBI:35235"/>
        <dbReference type="ChEBI" id="CHEBI:57972"/>
        <dbReference type="ChEBI" id="CHEBI:58591"/>
        <dbReference type="ChEBI" id="CHEBI:229465"/>
    </reaction>
    <physiologicalReaction direction="left-to-right" evidence="16">
        <dbReference type="Rhea" id="RHEA:78628"/>
    </physiologicalReaction>
</comment>
<evidence type="ECO:0000256" key="3">
    <source>
        <dbReference type="ARBA" id="ARBA00012832"/>
    </source>
</evidence>
<comment type="function">
    <text evidence="13">In addition to its role as an aminoacyl-tRNA synthetase, has also cysteine persulfide synthase activity. Produces reactive persulfide species such as cysteine persulfide (CysSSH) from substrate cysteine and mediate direct incorporation of CysSSH into proteins during translations, resulting in protein persulfides and polysulfides. CysSSHs behave as potent antioxidants and cellular protectants.</text>
</comment>
<dbReference type="Proteomes" id="UP000694920">
    <property type="component" value="Unplaced"/>
</dbReference>
<dbReference type="InterPro" id="IPR015803">
    <property type="entry name" value="Cys-tRNA-ligase"/>
</dbReference>
<evidence type="ECO:0000256" key="17">
    <source>
        <dbReference type="ARBA" id="ARBA00048609"/>
    </source>
</evidence>
<comment type="function">
    <text evidence="12">Mitochondrial cysteine-specific aminoacyl-tRNA synthetase that catalyzes the ATP-dependent ligation of cysteine to tRNA(Cys).</text>
</comment>
<dbReference type="PRINTS" id="PR00983">
    <property type="entry name" value="TRNASYNTHCYS"/>
</dbReference>
<evidence type="ECO:0000256" key="1">
    <source>
        <dbReference type="ARBA" id="ARBA00001947"/>
    </source>
</evidence>
<dbReference type="GO" id="GO:0046872">
    <property type="term" value="F:metal ion binding"/>
    <property type="evidence" value="ECO:0007669"/>
    <property type="project" value="UniProtKB-KW"/>
</dbReference>
<evidence type="ECO:0000313" key="21">
    <source>
        <dbReference type="RefSeq" id="XP_015610175.1"/>
    </source>
</evidence>
<evidence type="ECO:0000256" key="14">
    <source>
        <dbReference type="ARBA" id="ARBA00047499"/>
    </source>
</evidence>
<dbReference type="FunFam" id="3.40.50.620:FF:000027">
    <property type="entry name" value="Cysteine--tRNA ligase, cytoplasmic"/>
    <property type="match status" value="1"/>
</dbReference>
<evidence type="ECO:0000256" key="10">
    <source>
        <dbReference type="ARBA" id="ARBA00023146"/>
    </source>
</evidence>
<accession>A0AAJ7CGD0</accession>
<evidence type="ECO:0000256" key="6">
    <source>
        <dbReference type="ARBA" id="ARBA00022741"/>
    </source>
</evidence>
<evidence type="ECO:0000256" key="5">
    <source>
        <dbReference type="ARBA" id="ARBA00022723"/>
    </source>
</evidence>
<dbReference type="PANTHER" id="PTHR10890">
    <property type="entry name" value="CYSTEINYL-TRNA SYNTHETASE"/>
    <property type="match status" value="1"/>
</dbReference>
<comment type="catalytic activity">
    <reaction evidence="15">
        <text>2 L-cysteine = S-sulfanyl-L-cysteine + L-alanine</text>
        <dbReference type="Rhea" id="RHEA:78543"/>
        <dbReference type="ChEBI" id="CHEBI:35235"/>
        <dbReference type="ChEBI" id="CHEBI:57972"/>
        <dbReference type="ChEBI" id="CHEBI:58591"/>
    </reaction>
    <physiologicalReaction direction="left-to-right" evidence="15">
        <dbReference type="Rhea" id="RHEA:78544"/>
    </physiologicalReaction>
</comment>
<dbReference type="InterPro" id="IPR032678">
    <property type="entry name" value="tRNA-synt_1_cat_dom"/>
</dbReference>
<reference evidence="21" key="1">
    <citation type="submission" date="2025-08" db="UniProtKB">
        <authorList>
            <consortium name="RefSeq"/>
        </authorList>
    </citation>
    <scope>IDENTIFICATION</scope>
</reference>
<comment type="catalytic activity">
    <reaction evidence="14">
        <text>S-disulfanyl-L-cysteine + tRNA(Cys) + ATP = (S)-disulfanyl-L-cysteinyl-tRNA(Cys) + AMP + diphosphate</text>
        <dbReference type="Rhea" id="RHEA:78651"/>
        <dbReference type="Rhea" id="RHEA-COMP:9661"/>
        <dbReference type="Rhea" id="RHEA-COMP:19120"/>
        <dbReference type="ChEBI" id="CHEBI:30616"/>
        <dbReference type="ChEBI" id="CHEBI:33019"/>
        <dbReference type="ChEBI" id="CHEBI:78442"/>
        <dbReference type="ChEBI" id="CHEBI:229465"/>
        <dbReference type="ChEBI" id="CHEBI:229521"/>
        <dbReference type="ChEBI" id="CHEBI:456215"/>
    </reaction>
    <physiologicalReaction direction="left-to-right" evidence="14">
        <dbReference type="Rhea" id="RHEA:78652"/>
    </physiologicalReaction>
</comment>
<keyword evidence="5" id="KW-0479">Metal-binding</keyword>
<dbReference type="GO" id="GO:0006423">
    <property type="term" value="P:cysteinyl-tRNA aminoacylation"/>
    <property type="evidence" value="ECO:0007669"/>
    <property type="project" value="InterPro"/>
</dbReference>
<dbReference type="AlphaFoldDB" id="A0AAJ7CGD0"/>
<keyword evidence="8" id="KW-0067">ATP-binding</keyword>
<dbReference type="Gene3D" id="1.20.120.1910">
    <property type="entry name" value="Cysteine-tRNA ligase, C-terminal anti-codon recognition domain"/>
    <property type="match status" value="1"/>
</dbReference>
<dbReference type="GeneID" id="107275001"/>
<evidence type="ECO:0000313" key="20">
    <source>
        <dbReference type="Proteomes" id="UP000694920"/>
    </source>
</evidence>
<dbReference type="HAMAP" id="MF_00041">
    <property type="entry name" value="Cys_tRNA_synth"/>
    <property type="match status" value="1"/>
</dbReference>
<comment type="catalytic activity">
    <reaction evidence="18">
        <text>tRNA(Cys) + L-cysteine + ATP = L-cysteinyl-tRNA(Cys) + AMP + diphosphate</text>
        <dbReference type="Rhea" id="RHEA:17773"/>
        <dbReference type="Rhea" id="RHEA-COMP:9661"/>
        <dbReference type="Rhea" id="RHEA-COMP:9679"/>
        <dbReference type="ChEBI" id="CHEBI:30616"/>
        <dbReference type="ChEBI" id="CHEBI:33019"/>
        <dbReference type="ChEBI" id="CHEBI:35235"/>
        <dbReference type="ChEBI" id="CHEBI:78442"/>
        <dbReference type="ChEBI" id="CHEBI:78517"/>
        <dbReference type="ChEBI" id="CHEBI:456215"/>
        <dbReference type="EC" id="6.1.1.16"/>
    </reaction>
    <physiologicalReaction direction="right-to-left" evidence="18">
        <dbReference type="Rhea" id="RHEA:17775"/>
    </physiologicalReaction>
</comment>
<protein>
    <recommendedName>
        <fullName evidence="3">cysteine--tRNA ligase</fullName>
        <ecNumber evidence="3">6.1.1.16</ecNumber>
    </recommendedName>
    <alternativeName>
        <fullName evidence="11">Cysteinyl-tRNA synthetase</fullName>
    </alternativeName>
</protein>
<comment type="cofactor">
    <cofactor evidence="1">
        <name>Zn(2+)</name>
        <dbReference type="ChEBI" id="CHEBI:29105"/>
    </cofactor>
</comment>
<keyword evidence="20" id="KW-1185">Reference proteome</keyword>
<dbReference type="Gene3D" id="3.40.50.620">
    <property type="entry name" value="HUPs"/>
    <property type="match status" value="1"/>
</dbReference>
<dbReference type="CDD" id="cd00672">
    <property type="entry name" value="CysRS_core"/>
    <property type="match status" value="1"/>
</dbReference>
<dbReference type="GO" id="GO:0005524">
    <property type="term" value="F:ATP binding"/>
    <property type="evidence" value="ECO:0007669"/>
    <property type="project" value="UniProtKB-KW"/>
</dbReference>
<dbReference type="PANTHER" id="PTHR10890:SF27">
    <property type="entry name" value="CYSTEINE--TRNA LIGASE, MITOCHONDRIAL-RELATED"/>
    <property type="match status" value="1"/>
</dbReference>
<dbReference type="RefSeq" id="XP_015610175.1">
    <property type="nucleotide sequence ID" value="XM_015754689.2"/>
</dbReference>
<evidence type="ECO:0000256" key="7">
    <source>
        <dbReference type="ARBA" id="ARBA00022833"/>
    </source>
</evidence>
<evidence type="ECO:0000256" key="2">
    <source>
        <dbReference type="ARBA" id="ARBA00005594"/>
    </source>
</evidence>
<feature type="domain" description="tRNA synthetases class I catalytic" evidence="19">
    <location>
        <begin position="61"/>
        <end position="349"/>
    </location>
</feature>
<dbReference type="GO" id="GO:0005737">
    <property type="term" value="C:cytoplasm"/>
    <property type="evidence" value="ECO:0007669"/>
    <property type="project" value="TreeGrafter"/>
</dbReference>
<dbReference type="Pfam" id="PF01406">
    <property type="entry name" value="tRNA-synt_1e"/>
    <property type="match status" value="1"/>
</dbReference>
<evidence type="ECO:0000256" key="12">
    <source>
        <dbReference type="ARBA" id="ARBA00043868"/>
    </source>
</evidence>